<keyword evidence="2" id="KW-0732">Signal</keyword>
<feature type="compositionally biased region" description="Basic and acidic residues" evidence="1">
    <location>
        <begin position="104"/>
        <end position="115"/>
    </location>
</feature>
<protein>
    <submittedName>
        <fullName evidence="3">Uncharacterized protein</fullName>
    </submittedName>
</protein>
<reference evidence="3" key="1">
    <citation type="journal article" date="2020" name="Stud. Mycol.">
        <title>101 Dothideomycetes genomes: a test case for predicting lifestyles and emergence of pathogens.</title>
        <authorList>
            <person name="Haridas S."/>
            <person name="Albert R."/>
            <person name="Binder M."/>
            <person name="Bloem J."/>
            <person name="Labutti K."/>
            <person name="Salamov A."/>
            <person name="Andreopoulos B."/>
            <person name="Baker S."/>
            <person name="Barry K."/>
            <person name="Bills G."/>
            <person name="Bluhm B."/>
            <person name="Cannon C."/>
            <person name="Castanera R."/>
            <person name="Culley D."/>
            <person name="Daum C."/>
            <person name="Ezra D."/>
            <person name="Gonzalez J."/>
            <person name="Henrissat B."/>
            <person name="Kuo A."/>
            <person name="Liang C."/>
            <person name="Lipzen A."/>
            <person name="Lutzoni F."/>
            <person name="Magnuson J."/>
            <person name="Mondo S."/>
            <person name="Nolan M."/>
            <person name="Ohm R."/>
            <person name="Pangilinan J."/>
            <person name="Park H.-J."/>
            <person name="Ramirez L."/>
            <person name="Alfaro M."/>
            <person name="Sun H."/>
            <person name="Tritt A."/>
            <person name="Yoshinaga Y."/>
            <person name="Zwiers L.-H."/>
            <person name="Turgeon B."/>
            <person name="Goodwin S."/>
            <person name="Spatafora J."/>
            <person name="Crous P."/>
            <person name="Grigoriev I."/>
        </authorList>
    </citation>
    <scope>NUCLEOTIDE SEQUENCE</scope>
    <source>
        <strain evidence="3">CBS 115976</strain>
    </source>
</reference>
<dbReference type="OrthoDB" id="4932133at2759"/>
<proteinExistence type="predicted"/>
<feature type="chain" id="PRO_5025460066" evidence="2">
    <location>
        <begin position="17"/>
        <end position="291"/>
    </location>
</feature>
<feature type="compositionally biased region" description="Basic and acidic residues" evidence="1">
    <location>
        <begin position="258"/>
        <end position="277"/>
    </location>
</feature>
<feature type="region of interest" description="Disordered" evidence="1">
    <location>
        <begin position="87"/>
        <end position="119"/>
    </location>
</feature>
<evidence type="ECO:0000256" key="2">
    <source>
        <dbReference type="SAM" id="SignalP"/>
    </source>
</evidence>
<feature type="region of interest" description="Disordered" evidence="1">
    <location>
        <begin position="258"/>
        <end position="291"/>
    </location>
</feature>
<dbReference type="EMBL" id="MU004231">
    <property type="protein sequence ID" value="KAF2673279.1"/>
    <property type="molecule type" value="Genomic_DNA"/>
</dbReference>
<keyword evidence="4" id="KW-1185">Reference proteome</keyword>
<accession>A0A6A6UM09</accession>
<organism evidence="3 4">
    <name type="scientific">Microthyrium microscopicum</name>
    <dbReference type="NCBI Taxonomy" id="703497"/>
    <lineage>
        <taxon>Eukaryota</taxon>
        <taxon>Fungi</taxon>
        <taxon>Dikarya</taxon>
        <taxon>Ascomycota</taxon>
        <taxon>Pezizomycotina</taxon>
        <taxon>Dothideomycetes</taxon>
        <taxon>Dothideomycetes incertae sedis</taxon>
        <taxon>Microthyriales</taxon>
        <taxon>Microthyriaceae</taxon>
        <taxon>Microthyrium</taxon>
    </lineage>
</organism>
<dbReference type="Proteomes" id="UP000799302">
    <property type="component" value="Unassembled WGS sequence"/>
</dbReference>
<dbReference type="Pfam" id="PF19373">
    <property type="entry name" value="DUF5948"/>
    <property type="match status" value="1"/>
</dbReference>
<sequence length="291" mass="34081">MKAVAFASIFCGLAAAGELAWCTISPRGGGPADDAATQQCCRQVHPKDYSFGAKTYHHAFRGLCQGSAGPSGNRVNHNEFAKCCESKGLGSHGESSSPRQLYARGKEHVKRKEPEQTTTNFDYKPEWRRLDEEGKRLANLPKHASMRWPKETDRLGDKTDYEYKTRRERAWMERTKENMKKAEATLFNWVHYEDVWGPDQHDEEQDRADELFNWIPKHRRLEQEAKVKPYLPARPETKPEWYRTDYHYVTWNERLARERQERAQQGKERPSEQKETNFDYVPKKYRTKPQA</sequence>
<feature type="signal peptide" evidence="2">
    <location>
        <begin position="1"/>
        <end position="16"/>
    </location>
</feature>
<evidence type="ECO:0000313" key="4">
    <source>
        <dbReference type="Proteomes" id="UP000799302"/>
    </source>
</evidence>
<evidence type="ECO:0000313" key="3">
    <source>
        <dbReference type="EMBL" id="KAF2673279.1"/>
    </source>
</evidence>
<gene>
    <name evidence="3" type="ORF">BT63DRAFT_437021</name>
</gene>
<dbReference type="AlphaFoldDB" id="A0A6A6UM09"/>
<evidence type="ECO:0000256" key="1">
    <source>
        <dbReference type="SAM" id="MobiDB-lite"/>
    </source>
</evidence>
<name>A0A6A6UM09_9PEZI</name>
<dbReference type="InterPro" id="IPR045992">
    <property type="entry name" value="DUF5948"/>
</dbReference>